<dbReference type="InterPro" id="IPR035986">
    <property type="entry name" value="PKD_dom_sf"/>
</dbReference>
<evidence type="ECO:0000256" key="1">
    <source>
        <dbReference type="ARBA" id="ARBA00004138"/>
    </source>
</evidence>
<evidence type="ECO:0000256" key="9">
    <source>
        <dbReference type="ARBA" id="ARBA00023136"/>
    </source>
</evidence>
<feature type="chain" id="PRO_5047360453" evidence="15">
    <location>
        <begin position="21"/>
        <end position="3177"/>
    </location>
</feature>
<evidence type="ECO:0000256" key="14">
    <source>
        <dbReference type="SAM" id="Phobius"/>
    </source>
</evidence>
<dbReference type="InterPro" id="IPR000601">
    <property type="entry name" value="PKD_dom"/>
</dbReference>
<dbReference type="InterPro" id="IPR002859">
    <property type="entry name" value="PKD/REJ-like"/>
</dbReference>
<dbReference type="Gene3D" id="2.60.40.10">
    <property type="entry name" value="Immunoglobulins"/>
    <property type="match status" value="2"/>
</dbReference>
<dbReference type="InterPro" id="IPR003915">
    <property type="entry name" value="PKD_2"/>
</dbReference>
<keyword evidence="6 15" id="KW-0732">Signal</keyword>
<keyword evidence="8" id="KW-0969">Cilium</keyword>
<dbReference type="SUPFAM" id="SSF49723">
    <property type="entry name" value="Lipase/lipooxygenase domain (PLAT/LH2 domain)"/>
    <property type="match status" value="1"/>
</dbReference>
<comment type="caution">
    <text evidence="20">The sequence shown here is derived from an EMBL/GenBank/DDBJ whole genome shotgun (WGS) entry which is preliminary data.</text>
</comment>
<proteinExistence type="inferred from homology"/>
<evidence type="ECO:0000256" key="7">
    <source>
        <dbReference type="ARBA" id="ARBA00022989"/>
    </source>
</evidence>
<dbReference type="PROSITE" id="PS50221">
    <property type="entry name" value="GAIN_B"/>
    <property type="match status" value="1"/>
</dbReference>
<feature type="transmembrane region" description="Helical" evidence="14">
    <location>
        <begin position="2960"/>
        <end position="2982"/>
    </location>
</feature>
<dbReference type="Proteomes" id="UP001159405">
    <property type="component" value="Unassembled WGS sequence"/>
</dbReference>
<feature type="domain" description="REJ" evidence="19">
    <location>
        <begin position="1427"/>
        <end position="1661"/>
    </location>
</feature>
<dbReference type="InterPro" id="IPR036392">
    <property type="entry name" value="PLAT/LH2_dom_sf"/>
</dbReference>
<evidence type="ECO:0000259" key="19">
    <source>
        <dbReference type="PROSITE" id="PS51111"/>
    </source>
</evidence>
<dbReference type="Pfam" id="PF01825">
    <property type="entry name" value="GPS"/>
    <property type="match status" value="1"/>
</dbReference>
<dbReference type="Gene3D" id="2.60.220.50">
    <property type="match status" value="1"/>
</dbReference>
<dbReference type="PROSITE" id="PS50095">
    <property type="entry name" value="PLAT"/>
    <property type="match status" value="1"/>
</dbReference>
<keyword evidence="5 14" id="KW-0812">Transmembrane</keyword>
<protein>
    <submittedName>
        <fullName evidence="20">Uncharacterized protein</fullName>
    </submittedName>
</protein>
<accession>A0ABN8QEG0</accession>
<feature type="domain" description="PLAT" evidence="17">
    <location>
        <begin position="2080"/>
        <end position="2197"/>
    </location>
</feature>
<keyword evidence="7 14" id="KW-1133">Transmembrane helix</keyword>
<dbReference type="Pfam" id="PF08016">
    <property type="entry name" value="PKD_channel"/>
    <property type="match status" value="1"/>
</dbReference>
<keyword evidence="10" id="KW-1015">Disulfide bond</keyword>
<dbReference type="Gene3D" id="1.10.287.70">
    <property type="match status" value="1"/>
</dbReference>
<dbReference type="Pfam" id="PF20519">
    <property type="entry name" value="Polycystin_dom"/>
    <property type="match status" value="1"/>
</dbReference>
<dbReference type="Pfam" id="PF02010">
    <property type="entry name" value="REJ"/>
    <property type="match status" value="1"/>
</dbReference>
<feature type="transmembrane region" description="Helical" evidence="14">
    <location>
        <begin position="2560"/>
        <end position="2585"/>
    </location>
</feature>
<evidence type="ECO:0000256" key="2">
    <source>
        <dbReference type="ARBA" id="ARBA00004651"/>
    </source>
</evidence>
<organism evidence="20 21">
    <name type="scientific">Porites lobata</name>
    <dbReference type="NCBI Taxonomy" id="104759"/>
    <lineage>
        <taxon>Eukaryota</taxon>
        <taxon>Metazoa</taxon>
        <taxon>Cnidaria</taxon>
        <taxon>Anthozoa</taxon>
        <taxon>Hexacorallia</taxon>
        <taxon>Scleractinia</taxon>
        <taxon>Fungiina</taxon>
        <taxon>Poritidae</taxon>
        <taxon>Porites</taxon>
    </lineage>
</organism>
<feature type="transmembrane region" description="Helical" evidence="14">
    <location>
        <begin position="2034"/>
        <end position="2055"/>
    </location>
</feature>
<dbReference type="InterPro" id="IPR046338">
    <property type="entry name" value="GAIN_dom_sf"/>
</dbReference>
<dbReference type="InterPro" id="IPR022409">
    <property type="entry name" value="PKD/Chitinase_dom"/>
</dbReference>
<feature type="domain" description="PKD" evidence="16">
    <location>
        <begin position="147"/>
        <end position="197"/>
    </location>
</feature>
<sequence length="3177" mass="355701">MKFYLIHLLTVCQVLLETLAFSSTKTIYLPPESADELHLGCYEEQKNKSSFYQPSQNGLSLYWCIEACGYEKFPLAAVFNDTNCHCVDDSVTLLIKNDSCNSSEEGKIFQMYNTSCFMVELVELYQELIFEQFPSKITPLLSSSTSSVTLSIPSMPDPILYSVDFGDGTANSSLRGGFMFTHRYATTGVFNLTLTASRHNWTIFNLTRMIRVISRLHLTGMECPDAVTPWRRSECTLDGFRGSDVLALVALKGNTSQNITISDVPRITLETKEGRPVKNKTDFNGTLPGTFILPSLEFSAETSLEAWELHAQDPGPIELQVYRADWNTTNCTLTRHPQPPCGDWARCTGQCGRVCIHVKYCQRPVPISSCAHKTGNYIKVYSIDVNLTVGYNLIVVPEEERFIARAGDVAGFRRNTSGAALQRTTAEQTSGAYYSPVHIASGVDAHLESMVHLNISFRMKLRGSVRVHAKLTVSCFSAVGIYPLLVTFVSAIPMANHTKAIAFQSTIAVQNAITKITMNDSEYVVVNTTRNMTANVLSGTNVTCEWNIPSASLLEQQSRQLAEDNTTEGAFCHLQFHFSHVGYFPVILRAYNLVSNKTKKIDVFVREIIRGLKVEMCYSSFAFDNARTCYNASVETGTKVGCTWFFNPTDFIVKDIGKRIGHGLTPVGNRSFTLYCYNKVPQLNSVEAVNVIVKVVENPLSIKAPLIVATDTLVNITCQINWPGSSPASFFAKHGLTGKTGTDIVAAPNLTLQVFSDKNTSVGYVVLYKSFSMSKKHTVKCTAKNHPDLNTFHEIEAIHSITGIDVNSSCNSSIEIGTRCRFEAQMSRGDSPKYGWTVAEGDARVYKYSGRTINHQFRSVGGANITVNIRNDVSLNSKAISFVVYSPSSYASSVGTSQPLTSITPSNAFQNSLVVTATQSPRFTGQISSTSQTSLSRYPFPATTVSASLSIPSLQNVKLHHASSGLVGQAINFSLSNVEMKPLLRFSWNWDDQSSTEEGGTVMTHRFITPGQYFVCVNVSSGIDRVVLCGHVTVQHPIKGLQIRNIAVGSEKTLILEFEILQGTNVTYSVDYGDNSAVQEEFLSSLPRVIRVRHQYGEPGTYTLSISAKSMVSPNTFVPSRTFNIMNTPCVVNELRMLAVGENSSDCPEIPQEYEYSIYSSLQINCSGVEEINYEWKVQQLLNDSTNDSVPFHNQPLSSDVLFLPAKSLRGGLYKFTLMVTAMPLGISKAATGFLRVRLAKLLASIDCGSERVMSWDKAIVLNGSASHDPNENDVSKASSSLIFEWFYYSSGNISGLKRPIDNKQPVLILPPESLDFNTTYHFVLSVTEGSRQATAMQTIKVLAGSVPPLCVRCKENCAYKLRTSEELVLTSEGCYDNKTQDTKTCKWELPGVINNSSSNQFKLDPSDLIPNQTYTIFFNMLNSTFSAQYSLTTDAPPSGGSCSVSPSEGVAIKTQFRISCQGWTDEDSPLWYEYFFKHPTYGSMLLFYGWMPFTNDLFLPPGLEKHNFTLELFVKITDVLGSHTVFSLQAKVRSFNSDAGSVSSNLRKIVSGPHSKLEKLLAAREFRQATQLMSTVVTMLNRESIHATDSLDTENRVEVRSRVIQGLSGVSSSSPHGIRQALGGLLPAISVSKELSPDSMVDGANALTNMAKALATTFKSVRADNITKNILIGLNFVLDAAVATSSDIKREQGSSEIRDWIDDSNEARNKDHQEKCERATNKSLEGINYSAQKLLDYQRKGDPPLHVKSGLMKLTVTSQSPSNISAAALDGGMVTFQLPKEVKKNKLDRLDAVNTKVVTMFQSPFVANDVIPVTLPVSTLELLDVSGKEIKIRNLTEPVSIFLSLNESENRNPDNIRGIVRPNDNMTFFKITLEKEFFLYLQIRCSGMTDAGEKMIVMGKKNVTPSNKNFDVLWTIHSCNTTVEKLLSGSYLNTSGEFYLGVKLSDAGNVTNGTEMTSKVEFNISVRSVGCYYWNESIQAWTTNGCKVGPSTTLKRIQCQCNHLTWFGSRLFVPPNKLHLDIIAVKIKDPSNYALVLAVLCTTCGLYVIALVWARRQDRKDVQKIGTTVSPSNRPEDTHAYEVIISTGMRRHAGTSANVSMLMTGERGESHAFLLKNSQCMTLARSSVNSFLVKTSETLGELSYIRVWHDNFGGDPSWYVKQISIREISSDRVWHFLCEHWLAVDEGDGLIDRIFPVASDEEMKEFRRMFVTKAYKDLTDSHLWFSVVCRPPQSPFTRVQRVSCCFSLLLCTMMANAMWYEADKGRYTAVKVGTLEFSWEQVSIGICSSLIVFPINLILVQIFRHCSPRPPQKNCRKQREHKSSTATEISMVKFESGQSSIHGHYCPAGVYRKLNIVSPSESIESLSGKQKFNQTSAMRSIHFQPPFVSLGASTMNDSTNDVTSLLLRENVSGKCSPVEAPDTMQDKQFSNGRRLPWWFVYVGWALVTITSLAAASVTLLYGIQFGLTKSAQWLLSMFFSVTQDIFVSQPLKVVALAIFFAYIFKKPNIVMFSTSSFHRSDDQWLQEKLEEEHTVVPPAKVPSEDTLRRARDRAAKERAMHVILLDLGTYLVFTLLVLLIAYGFRDQDAFHQNDAVAKVVLDQSYIEKPGEFKGRTFSQLSRQRDVWNWTEKILLPTLYNLPSYNYTGKAPKFIEGESGLVVGVARFRQHRVKKGSCSVISQVRDMFSRCADNYHITSEDDQAYTAGWESLINTTELLKQTSSPDPWRYSTSSDLNGYPYSMGIETYSGGGYVIELSHIYYKAVRQMKEAKSRLWLDHYTRSVFAEFTLFNPNSNLFSAATFLMERLPTGGVFPSAEVLSYRLYRYVGDFQLFILACELFFFVFVLYFTYRETKKIYKTRRLYFAEVWNLLDLTVLILCWIAIAYYFICLGLRKWTLNLYHENPTKFISFQYISAWQLMFEGVVGVTVFATCMKFIKLFRFNRRIFLLSCTLRRAGGELLQYSIVFLVAFIAFAQLYHFLFSTDNDSFNTLLGSMQKLLSVLLGKFNINEMMSAHKLLGVMIFLLYMVITNFLLLNILIVIIIDSFNVVKQQNDQMKNDFELLEYIMARFKDAFGIRTLNREAAPLFVSPNNGFTPALTSNSSRKTHVEDLEVFDKMEDALDRLVRYVDTVQGIDNDDDMLCCYISRRIHSAPAIKIETVPVDVQSRRARSCNCNL</sequence>
<dbReference type="EMBL" id="CALNXK010000124">
    <property type="protein sequence ID" value="CAH3162916.1"/>
    <property type="molecule type" value="Genomic_DNA"/>
</dbReference>
<comment type="subcellular location">
    <subcellularLocation>
        <location evidence="2">Cell membrane</location>
        <topology evidence="2">Multi-pass membrane protein</topology>
    </subcellularLocation>
    <subcellularLocation>
        <location evidence="1">Cell projection</location>
        <location evidence="1">Cilium</location>
    </subcellularLocation>
</comment>
<evidence type="ECO:0000259" key="16">
    <source>
        <dbReference type="PROSITE" id="PS50093"/>
    </source>
</evidence>
<gene>
    <name evidence="20" type="ORF">PLOB_00005538</name>
</gene>
<evidence type="ECO:0000256" key="11">
    <source>
        <dbReference type="ARBA" id="ARBA00023180"/>
    </source>
</evidence>
<dbReference type="Gene3D" id="2.60.60.20">
    <property type="entry name" value="PLAT/LH2 domain"/>
    <property type="match status" value="1"/>
</dbReference>
<evidence type="ECO:0000256" key="6">
    <source>
        <dbReference type="ARBA" id="ARBA00022729"/>
    </source>
</evidence>
<evidence type="ECO:0000256" key="15">
    <source>
        <dbReference type="SAM" id="SignalP"/>
    </source>
</evidence>
<dbReference type="SMART" id="SM00089">
    <property type="entry name" value="PKD"/>
    <property type="match status" value="5"/>
</dbReference>
<evidence type="ECO:0000256" key="10">
    <source>
        <dbReference type="ARBA" id="ARBA00023157"/>
    </source>
</evidence>
<dbReference type="InterPro" id="IPR051223">
    <property type="entry name" value="Polycystin"/>
</dbReference>
<dbReference type="InterPro" id="IPR000203">
    <property type="entry name" value="GPS"/>
</dbReference>
<dbReference type="PROSITE" id="PS51111">
    <property type="entry name" value="REJ"/>
    <property type="match status" value="1"/>
</dbReference>
<dbReference type="SMART" id="SM00308">
    <property type="entry name" value="LH2"/>
    <property type="match status" value="1"/>
</dbReference>
<dbReference type="PROSITE" id="PS50093">
    <property type="entry name" value="PKD"/>
    <property type="match status" value="3"/>
</dbReference>
<keyword evidence="4" id="KW-1003">Cell membrane</keyword>
<dbReference type="Pfam" id="PF01477">
    <property type="entry name" value="PLAT"/>
    <property type="match status" value="1"/>
</dbReference>
<dbReference type="InterPro" id="IPR013783">
    <property type="entry name" value="Ig-like_fold"/>
</dbReference>
<name>A0ABN8QEG0_9CNID</name>
<dbReference type="InterPro" id="IPR057244">
    <property type="entry name" value="GAIN_B"/>
</dbReference>
<dbReference type="SUPFAM" id="SSF49299">
    <property type="entry name" value="PKD domain"/>
    <property type="match status" value="3"/>
</dbReference>
<evidence type="ECO:0000256" key="13">
    <source>
        <dbReference type="PROSITE-ProRule" id="PRU00152"/>
    </source>
</evidence>
<dbReference type="InterPro" id="IPR013122">
    <property type="entry name" value="PKD1_2_channel"/>
</dbReference>
<feature type="domain" description="GAIN-B" evidence="18">
    <location>
        <begin position="1832"/>
        <end position="2020"/>
    </location>
</feature>
<feature type="transmembrane region" description="Helical" evidence="14">
    <location>
        <begin position="2243"/>
        <end position="2263"/>
    </location>
</feature>
<feature type="transmembrane region" description="Helical" evidence="14">
    <location>
        <begin position="3019"/>
        <end position="3044"/>
    </location>
</feature>
<feature type="transmembrane region" description="Helical" evidence="14">
    <location>
        <begin position="2438"/>
        <end position="2466"/>
    </location>
</feature>
<feature type="domain" description="PKD" evidence="16">
    <location>
        <begin position="982"/>
        <end position="1041"/>
    </location>
</feature>
<dbReference type="CDD" id="cd00146">
    <property type="entry name" value="PKD"/>
    <property type="match status" value="1"/>
</dbReference>
<keyword evidence="21" id="KW-1185">Reference proteome</keyword>
<keyword evidence="11" id="KW-0325">Glycoprotein</keyword>
<comment type="similarity">
    <text evidence="3">Belongs to the polycystin family.</text>
</comment>
<dbReference type="PRINTS" id="PR01433">
    <property type="entry name" value="POLYCYSTIN2"/>
</dbReference>
<feature type="transmembrane region" description="Helical" evidence="14">
    <location>
        <begin position="2914"/>
        <end position="2940"/>
    </location>
</feature>
<reference evidence="20 21" key="1">
    <citation type="submission" date="2022-05" db="EMBL/GenBank/DDBJ databases">
        <authorList>
            <consortium name="Genoscope - CEA"/>
            <person name="William W."/>
        </authorList>
    </citation>
    <scope>NUCLEOTIDE SEQUENCE [LARGE SCALE GENOMIC DNA]</scope>
</reference>
<feature type="transmembrane region" description="Helical" evidence="14">
    <location>
        <begin position="2871"/>
        <end position="2894"/>
    </location>
</feature>
<dbReference type="PANTHER" id="PTHR10877:SF150">
    <property type="entry name" value="REJ DOMAIN-CONTAINING PROTEIN"/>
    <property type="match status" value="1"/>
</dbReference>
<feature type="domain" description="PKD" evidence="16">
    <location>
        <begin position="1063"/>
        <end position="1113"/>
    </location>
</feature>
<keyword evidence="9 14" id="KW-0472">Membrane</keyword>
<dbReference type="InterPro" id="IPR001024">
    <property type="entry name" value="PLAT/LH2_dom"/>
</dbReference>
<feature type="transmembrane region" description="Helical" evidence="14">
    <location>
        <begin position="2831"/>
        <end position="2851"/>
    </location>
</feature>
<dbReference type="SMART" id="SM00303">
    <property type="entry name" value="GPS"/>
    <property type="match status" value="1"/>
</dbReference>
<comment type="caution">
    <text evidence="13">Lacks conserved residue(s) required for the propagation of feature annotation.</text>
</comment>
<evidence type="ECO:0000256" key="5">
    <source>
        <dbReference type="ARBA" id="ARBA00022692"/>
    </source>
</evidence>
<feature type="transmembrane region" description="Helical" evidence="14">
    <location>
        <begin position="2486"/>
        <end position="2505"/>
    </location>
</feature>
<evidence type="ECO:0000313" key="21">
    <source>
        <dbReference type="Proteomes" id="UP001159405"/>
    </source>
</evidence>
<evidence type="ECO:0000256" key="3">
    <source>
        <dbReference type="ARBA" id="ARBA00007200"/>
    </source>
</evidence>
<evidence type="ECO:0000313" key="20">
    <source>
        <dbReference type="EMBL" id="CAH3162916.1"/>
    </source>
</evidence>
<evidence type="ECO:0000259" key="17">
    <source>
        <dbReference type="PROSITE" id="PS50095"/>
    </source>
</evidence>
<keyword evidence="12" id="KW-0966">Cell projection</keyword>
<feature type="transmembrane region" description="Helical" evidence="14">
    <location>
        <begin position="2283"/>
        <end position="2304"/>
    </location>
</feature>
<evidence type="ECO:0000256" key="4">
    <source>
        <dbReference type="ARBA" id="ARBA00022475"/>
    </source>
</evidence>
<feature type="signal peptide" evidence="15">
    <location>
        <begin position="1"/>
        <end position="20"/>
    </location>
</feature>
<dbReference type="PANTHER" id="PTHR10877">
    <property type="entry name" value="POLYCYSTIN FAMILY MEMBER"/>
    <property type="match status" value="1"/>
</dbReference>
<dbReference type="Pfam" id="PF00801">
    <property type="entry name" value="PKD"/>
    <property type="match status" value="1"/>
</dbReference>
<dbReference type="InterPro" id="IPR046791">
    <property type="entry name" value="Polycystin_dom"/>
</dbReference>
<evidence type="ECO:0000259" key="18">
    <source>
        <dbReference type="PROSITE" id="PS50221"/>
    </source>
</evidence>
<dbReference type="InterPro" id="IPR014010">
    <property type="entry name" value="REJ_dom"/>
</dbReference>
<evidence type="ECO:0000256" key="8">
    <source>
        <dbReference type="ARBA" id="ARBA00023069"/>
    </source>
</evidence>
<evidence type="ECO:0000256" key="12">
    <source>
        <dbReference type="ARBA" id="ARBA00023273"/>
    </source>
</evidence>